<evidence type="ECO:0000256" key="6">
    <source>
        <dbReference type="SAM" id="MobiDB-lite"/>
    </source>
</evidence>
<dbReference type="GO" id="GO:0005615">
    <property type="term" value="C:extracellular space"/>
    <property type="evidence" value="ECO:0007669"/>
    <property type="project" value="TreeGrafter"/>
</dbReference>
<evidence type="ECO:0000256" key="1">
    <source>
        <dbReference type="ARBA" id="ARBA00004613"/>
    </source>
</evidence>
<comment type="similarity">
    <text evidence="2">Belongs to the noggin family.</text>
</comment>
<dbReference type="PANTHER" id="PTHR10494">
    <property type="entry name" value="BONE MORPHOGENETIC PROTEIN INHIBITOR, NOGGIN"/>
    <property type="match status" value="1"/>
</dbReference>
<dbReference type="SUPFAM" id="SSF57501">
    <property type="entry name" value="Cystine-knot cytokines"/>
    <property type="match status" value="1"/>
</dbReference>
<evidence type="ECO:0000256" key="4">
    <source>
        <dbReference type="ARBA" id="ARBA00022525"/>
    </source>
</evidence>
<comment type="caution">
    <text evidence="8">The sequence shown here is derived from an EMBL/GenBank/DDBJ whole genome shotgun (WGS) entry which is preliminary data.</text>
</comment>
<accession>A0A8X6N0G7</accession>
<comment type="subcellular location">
    <subcellularLocation>
        <location evidence="1">Secreted</location>
    </subcellularLocation>
</comment>
<reference evidence="8" key="1">
    <citation type="submission" date="2020-08" db="EMBL/GenBank/DDBJ databases">
        <title>Multicomponent nature underlies the extraordinary mechanical properties of spider dragline silk.</title>
        <authorList>
            <person name="Kono N."/>
            <person name="Nakamura H."/>
            <person name="Mori M."/>
            <person name="Yoshida Y."/>
            <person name="Ohtoshi R."/>
            <person name="Malay A.D."/>
            <person name="Moran D.A.P."/>
            <person name="Tomita M."/>
            <person name="Numata K."/>
            <person name="Arakawa K."/>
        </authorList>
    </citation>
    <scope>NUCLEOTIDE SEQUENCE</scope>
</reference>
<keyword evidence="5 7" id="KW-0732">Signal</keyword>
<dbReference type="PANTHER" id="PTHR10494:SF6">
    <property type="entry name" value="NOGGIN"/>
    <property type="match status" value="1"/>
</dbReference>
<dbReference type="GO" id="GO:0030514">
    <property type="term" value="P:negative regulation of BMP signaling pathway"/>
    <property type="evidence" value="ECO:0007669"/>
    <property type="project" value="InterPro"/>
</dbReference>
<feature type="signal peptide" evidence="7">
    <location>
        <begin position="1"/>
        <end position="34"/>
    </location>
</feature>
<feature type="chain" id="PRO_5036497268" evidence="7">
    <location>
        <begin position="35"/>
        <end position="327"/>
    </location>
</feature>
<dbReference type="InterPro" id="IPR008717">
    <property type="entry name" value="Noggin"/>
</dbReference>
<name>A0A8X6N0G7_NEPPI</name>
<feature type="region of interest" description="Disordered" evidence="6">
    <location>
        <begin position="245"/>
        <end position="266"/>
    </location>
</feature>
<evidence type="ECO:0000256" key="2">
    <source>
        <dbReference type="ARBA" id="ARBA00007480"/>
    </source>
</evidence>
<evidence type="ECO:0000256" key="3">
    <source>
        <dbReference type="ARBA" id="ARBA00022473"/>
    </source>
</evidence>
<evidence type="ECO:0000256" key="7">
    <source>
        <dbReference type="SAM" id="SignalP"/>
    </source>
</evidence>
<evidence type="ECO:0000313" key="8">
    <source>
        <dbReference type="EMBL" id="GFS86914.1"/>
    </source>
</evidence>
<dbReference type="Gene3D" id="2.10.90.10">
    <property type="entry name" value="Cystine-knot cytokines"/>
    <property type="match status" value="1"/>
</dbReference>
<evidence type="ECO:0000256" key="5">
    <source>
        <dbReference type="ARBA" id="ARBA00022729"/>
    </source>
</evidence>
<sequence>MAKPSGKLNGIMCSTIWCFLFFLLLHLCIELSIATEAPKSAKFEVIRFDEFDPHFTSLFNVTKRSSKQKKRRKPKKKFIRYLDKSSLMELMGEDFNAWWMAMDNPYKTKSVPVDAIKIPTAWEENELIRHMNKLNLTKELIKFAPDLLPHESQIREYMLKRSSCPTVFTWFDLGHTWWPRWIRKGDCQNRRGYCSFPPGMNCVPNTSIRVHLLHWKCEEPKSRVSRNPENSFSIQNIVEYKRPVARKNQSETDTAKQGKRHKKRDLQGQRDLLDQGDFQEPLLLWGFLPYGRQVPLLAKALMEQRKKGACRWLKVPYSITVDCFCGC</sequence>
<dbReference type="Pfam" id="PF05806">
    <property type="entry name" value="Noggin"/>
    <property type="match status" value="1"/>
</dbReference>
<organism evidence="8 9">
    <name type="scientific">Nephila pilipes</name>
    <name type="common">Giant wood spider</name>
    <name type="synonym">Nephila maculata</name>
    <dbReference type="NCBI Taxonomy" id="299642"/>
    <lineage>
        <taxon>Eukaryota</taxon>
        <taxon>Metazoa</taxon>
        <taxon>Ecdysozoa</taxon>
        <taxon>Arthropoda</taxon>
        <taxon>Chelicerata</taxon>
        <taxon>Arachnida</taxon>
        <taxon>Araneae</taxon>
        <taxon>Araneomorphae</taxon>
        <taxon>Entelegynae</taxon>
        <taxon>Araneoidea</taxon>
        <taxon>Nephilidae</taxon>
        <taxon>Nephila</taxon>
    </lineage>
</organism>
<keyword evidence="9" id="KW-1185">Reference proteome</keyword>
<dbReference type="Gene3D" id="1.10.287.520">
    <property type="entry name" value="Helix hairpin bin"/>
    <property type="match status" value="1"/>
</dbReference>
<gene>
    <name evidence="8" type="primary">AVEN_3948_1</name>
    <name evidence="8" type="ORF">NPIL_47481</name>
</gene>
<keyword evidence="4" id="KW-0964">Secreted</keyword>
<dbReference type="GO" id="GO:0009953">
    <property type="term" value="P:dorsal/ventral pattern formation"/>
    <property type="evidence" value="ECO:0007669"/>
    <property type="project" value="TreeGrafter"/>
</dbReference>
<dbReference type="EMBL" id="BMAW01004083">
    <property type="protein sequence ID" value="GFS86914.1"/>
    <property type="molecule type" value="Genomic_DNA"/>
</dbReference>
<protein>
    <submittedName>
        <fullName evidence="8">Uncharacterized protein</fullName>
    </submittedName>
</protein>
<dbReference type="OrthoDB" id="5950649at2759"/>
<dbReference type="InterPro" id="IPR029034">
    <property type="entry name" value="Cystine-knot_cytokine"/>
</dbReference>
<proteinExistence type="inferred from homology"/>
<dbReference type="GO" id="GO:0045596">
    <property type="term" value="P:negative regulation of cell differentiation"/>
    <property type="evidence" value="ECO:0007669"/>
    <property type="project" value="InterPro"/>
</dbReference>
<dbReference type="Proteomes" id="UP000887013">
    <property type="component" value="Unassembled WGS sequence"/>
</dbReference>
<keyword evidence="3" id="KW-0217">Developmental protein</keyword>
<dbReference type="AlphaFoldDB" id="A0A8X6N0G7"/>
<evidence type="ECO:0000313" key="9">
    <source>
        <dbReference type="Proteomes" id="UP000887013"/>
    </source>
</evidence>